<accession>A0A6L8W9Y3</accession>
<dbReference type="InterPro" id="IPR028082">
    <property type="entry name" value="Peripla_BP_I"/>
</dbReference>
<sequence length="389" mass="41243">MIDISRRNFMGAVGATVAASTFGMPAIAAGKTIKIGAVQPFSGGLELFGNQAKMGLDLAVSEINAGGGILGHQVEMLYEDGKTDPKTSVEKAKKLIERDEVLAISGPITSAGRDAMAATMERGKTPLLYATNYEGGICNRYLFSFNTVPNQDTAPLIPYLKEEGVGDSYYMFGADYVWPRNMFKTAKAIIGDIGGSTVGEEYTPFGVKDFSSIIRKIADSGAKVLLFALPGADGITFIKQAEEFGLTKNVTIAFLGFAETYLGAFGPGKGEGMYAGVPFVASSPEPGVQDFVAKIRKENGDDAVVSFYVMTHYNSLIALKGGLEKAGKVDREALIDGMAGLSFEIPTGSAMITKEDHHTAMNMYIAKTENGTLNVAKKLGVIDPAPQCG</sequence>
<dbReference type="NCBIfam" id="TIGR01409">
    <property type="entry name" value="TAT_signal_seq"/>
    <property type="match status" value="1"/>
</dbReference>
<keyword evidence="3" id="KW-0732">Signal</keyword>
<proteinExistence type="inferred from homology"/>
<evidence type="ECO:0000256" key="1">
    <source>
        <dbReference type="ARBA" id="ARBA00010062"/>
    </source>
</evidence>
<comment type="similarity">
    <text evidence="1">Belongs to the leucine-binding protein family.</text>
</comment>
<dbReference type="InterPro" id="IPR028081">
    <property type="entry name" value="Leu-bd"/>
</dbReference>
<comment type="caution">
    <text evidence="6">The sequence shown here is derived from an EMBL/GenBank/DDBJ whole genome shotgun (WGS) entry which is preliminary data.</text>
</comment>
<evidence type="ECO:0000313" key="7">
    <source>
        <dbReference type="Proteomes" id="UP000476030"/>
    </source>
</evidence>
<dbReference type="SUPFAM" id="SSF53822">
    <property type="entry name" value="Periplasmic binding protein-like I"/>
    <property type="match status" value="1"/>
</dbReference>
<evidence type="ECO:0000313" key="6">
    <source>
        <dbReference type="EMBL" id="MZR31835.1"/>
    </source>
</evidence>
<keyword evidence="7" id="KW-1185">Reference proteome</keyword>
<name>A0A6L8W9Y3_9PROT</name>
<dbReference type="EMBL" id="WTUW01000009">
    <property type="protein sequence ID" value="MZR31835.1"/>
    <property type="molecule type" value="Genomic_DNA"/>
</dbReference>
<dbReference type="InterPro" id="IPR006311">
    <property type="entry name" value="TAT_signal"/>
</dbReference>
<reference evidence="6 7" key="1">
    <citation type="submission" date="2019-12" db="EMBL/GenBank/DDBJ databases">
        <title>Snethiella sp. nov. sp. isolated from sea sand.</title>
        <authorList>
            <person name="Kim J."/>
            <person name="Jeong S.E."/>
            <person name="Jung H.S."/>
            <person name="Jeon C.O."/>
        </authorList>
    </citation>
    <scope>NUCLEOTIDE SEQUENCE [LARGE SCALE GENOMIC DNA]</scope>
    <source>
        <strain evidence="6 7">DP05</strain>
    </source>
</reference>
<dbReference type="Gene3D" id="3.40.50.2300">
    <property type="match status" value="2"/>
</dbReference>
<keyword evidence="2" id="KW-0813">Transport</keyword>
<dbReference type="InterPro" id="IPR019546">
    <property type="entry name" value="TAT_signal_bac_arc"/>
</dbReference>
<dbReference type="InterPro" id="IPR000709">
    <property type="entry name" value="Leu_Ile_Val-bd"/>
</dbReference>
<evidence type="ECO:0000256" key="3">
    <source>
        <dbReference type="ARBA" id="ARBA00022729"/>
    </source>
</evidence>
<dbReference type="AlphaFoldDB" id="A0A6L8W9Y3"/>
<dbReference type="PANTHER" id="PTHR47628:SF1">
    <property type="entry name" value="ALIPHATIC AMIDASE EXPRESSION-REGULATING PROTEIN"/>
    <property type="match status" value="1"/>
</dbReference>
<keyword evidence="4" id="KW-0029">Amino-acid transport</keyword>
<evidence type="ECO:0000256" key="4">
    <source>
        <dbReference type="ARBA" id="ARBA00022970"/>
    </source>
</evidence>
<dbReference type="Pfam" id="PF13458">
    <property type="entry name" value="Peripla_BP_6"/>
    <property type="match status" value="1"/>
</dbReference>
<evidence type="ECO:0000259" key="5">
    <source>
        <dbReference type="Pfam" id="PF13458"/>
    </source>
</evidence>
<gene>
    <name evidence="6" type="ORF">GQE98_14455</name>
</gene>
<dbReference type="RefSeq" id="WP_161317333.1">
    <property type="nucleotide sequence ID" value="NZ_WTUW01000009.1"/>
</dbReference>
<protein>
    <submittedName>
        <fullName evidence="6">ABC transporter substrate-binding protein</fullName>
    </submittedName>
</protein>
<feature type="domain" description="Leucine-binding protein" evidence="5">
    <location>
        <begin position="32"/>
        <end position="371"/>
    </location>
</feature>
<dbReference type="PRINTS" id="PR00337">
    <property type="entry name" value="LEUILEVALBP"/>
</dbReference>
<dbReference type="Proteomes" id="UP000476030">
    <property type="component" value="Unassembled WGS sequence"/>
</dbReference>
<dbReference type="PANTHER" id="PTHR47628">
    <property type="match status" value="1"/>
</dbReference>
<dbReference type="CDD" id="cd06331">
    <property type="entry name" value="PBP1_AmiC-like"/>
    <property type="match status" value="1"/>
</dbReference>
<dbReference type="GO" id="GO:0006865">
    <property type="term" value="P:amino acid transport"/>
    <property type="evidence" value="ECO:0007669"/>
    <property type="project" value="UniProtKB-KW"/>
</dbReference>
<organism evidence="6 7">
    <name type="scientific">Sneathiella litorea</name>
    <dbReference type="NCBI Taxonomy" id="2606216"/>
    <lineage>
        <taxon>Bacteria</taxon>
        <taxon>Pseudomonadati</taxon>
        <taxon>Pseudomonadota</taxon>
        <taxon>Alphaproteobacteria</taxon>
        <taxon>Sneathiellales</taxon>
        <taxon>Sneathiellaceae</taxon>
        <taxon>Sneathiella</taxon>
    </lineage>
</organism>
<dbReference type="PROSITE" id="PS51318">
    <property type="entry name" value="TAT"/>
    <property type="match status" value="1"/>
</dbReference>
<evidence type="ECO:0000256" key="2">
    <source>
        <dbReference type="ARBA" id="ARBA00022448"/>
    </source>
</evidence>